<proteinExistence type="predicted"/>
<dbReference type="EMBL" id="FTNE01000035">
    <property type="protein sequence ID" value="SIR46514.1"/>
    <property type="molecule type" value="Genomic_DNA"/>
</dbReference>
<evidence type="ECO:0000313" key="3">
    <source>
        <dbReference type="Proteomes" id="UP000186308"/>
    </source>
</evidence>
<reference evidence="2 3" key="1">
    <citation type="submission" date="2017-01" db="EMBL/GenBank/DDBJ databases">
        <authorList>
            <person name="Varghese N."/>
            <person name="Submissions S."/>
        </authorList>
    </citation>
    <scope>NUCLEOTIDE SEQUENCE [LARGE SCALE GENOMIC DNA]</scope>
    <source>
        <strain evidence="2 3">ATCC 35905</strain>
    </source>
</reference>
<keyword evidence="1" id="KW-0472">Membrane</keyword>
<dbReference type="RefSeq" id="WP_029310726.1">
    <property type="nucleotide sequence ID" value="NZ_DAOMCH010000061.1"/>
</dbReference>
<dbReference type="AlphaFoldDB" id="A0A8G2FFJ9"/>
<name>A0A8G2FFJ9_ACIRU</name>
<evidence type="ECO:0000256" key="1">
    <source>
        <dbReference type="SAM" id="Phobius"/>
    </source>
</evidence>
<gene>
    <name evidence="2" type="ORF">SAMN05421828_13520</name>
</gene>
<comment type="caution">
    <text evidence="2">The sequence shown here is derived from an EMBL/GenBank/DDBJ whole genome shotgun (WGS) entry which is preliminary data.</text>
</comment>
<evidence type="ECO:0000313" key="2">
    <source>
        <dbReference type="EMBL" id="SIR46514.1"/>
    </source>
</evidence>
<dbReference type="Proteomes" id="UP000186308">
    <property type="component" value="Unassembled WGS sequence"/>
</dbReference>
<accession>A0A8G2FFJ9</accession>
<dbReference type="OrthoDB" id="7843623at2"/>
<sequence length="82" mass="8936">MSAFIYLPIILLGCIIMVYCVISVLLWLETRRHARQAIVALSRCRTFQPRVIIGGGSTTAAGSRPAAHAARVTLRLVGADDR</sequence>
<keyword evidence="1" id="KW-1133">Transmembrane helix</keyword>
<protein>
    <submittedName>
        <fullName evidence="2">Uncharacterized protein</fullName>
    </submittedName>
</protein>
<keyword evidence="3" id="KW-1185">Reference proteome</keyword>
<keyword evidence="1" id="KW-0812">Transmembrane</keyword>
<feature type="transmembrane region" description="Helical" evidence="1">
    <location>
        <begin position="6"/>
        <end position="28"/>
    </location>
</feature>
<organism evidence="2 3">
    <name type="scientific">Acidiphilium rubrum</name>
    <dbReference type="NCBI Taxonomy" id="526"/>
    <lineage>
        <taxon>Bacteria</taxon>
        <taxon>Pseudomonadati</taxon>
        <taxon>Pseudomonadota</taxon>
        <taxon>Alphaproteobacteria</taxon>
        <taxon>Acetobacterales</taxon>
        <taxon>Acidocellaceae</taxon>
        <taxon>Acidiphilium</taxon>
    </lineage>
</organism>